<name>A0A2T2YF77_9BACT</name>
<evidence type="ECO:0000313" key="1">
    <source>
        <dbReference type="EMBL" id="PSR54176.1"/>
    </source>
</evidence>
<dbReference type="RefSeq" id="WP_106929592.1">
    <property type="nucleotide sequence ID" value="NZ_PYFT01000001.1"/>
</dbReference>
<comment type="caution">
    <text evidence="1">The sequence shown here is derived from an EMBL/GenBank/DDBJ whole genome shotgun (WGS) entry which is preliminary data.</text>
</comment>
<sequence>MTHPQFLEIFAASPVWERFDQWYFHYKFSCTQINQFKELSQSFQLAAIVDWLDTIGIHVAPDPQKDKWISKVKFINNGRSSFCYGEDQTTRPDALRAGIVEATKYVK</sequence>
<evidence type="ECO:0000313" key="2">
    <source>
        <dbReference type="Proteomes" id="UP000240357"/>
    </source>
</evidence>
<dbReference type="EMBL" id="PYFT01000001">
    <property type="protein sequence ID" value="PSR54176.1"/>
    <property type="molecule type" value="Genomic_DNA"/>
</dbReference>
<keyword evidence="2" id="KW-1185">Reference proteome</keyword>
<gene>
    <name evidence="1" type="ORF">AHMF7605_11910</name>
</gene>
<reference evidence="1 2" key="1">
    <citation type="submission" date="2018-03" db="EMBL/GenBank/DDBJ databases">
        <title>Adhaeribacter sp. HMF7605 Genome sequencing and assembly.</title>
        <authorList>
            <person name="Kang H."/>
            <person name="Kang J."/>
            <person name="Cha I."/>
            <person name="Kim H."/>
            <person name="Joh K."/>
        </authorList>
    </citation>
    <scope>NUCLEOTIDE SEQUENCE [LARGE SCALE GENOMIC DNA]</scope>
    <source>
        <strain evidence="1 2">HMF7605</strain>
    </source>
</reference>
<protein>
    <submittedName>
        <fullName evidence="1">Uncharacterized protein</fullName>
    </submittedName>
</protein>
<organism evidence="1 2">
    <name type="scientific">Adhaeribacter arboris</name>
    <dbReference type="NCBI Taxonomy" id="2072846"/>
    <lineage>
        <taxon>Bacteria</taxon>
        <taxon>Pseudomonadati</taxon>
        <taxon>Bacteroidota</taxon>
        <taxon>Cytophagia</taxon>
        <taxon>Cytophagales</taxon>
        <taxon>Hymenobacteraceae</taxon>
        <taxon>Adhaeribacter</taxon>
    </lineage>
</organism>
<dbReference type="Proteomes" id="UP000240357">
    <property type="component" value="Unassembled WGS sequence"/>
</dbReference>
<accession>A0A2T2YF77</accession>
<proteinExistence type="predicted"/>
<dbReference type="AlphaFoldDB" id="A0A2T2YF77"/>